<feature type="binding site" evidence="11">
    <location>
        <position position="76"/>
    </location>
    <ligand>
        <name>Na(+)</name>
        <dbReference type="ChEBI" id="CHEBI:29101"/>
        <note>structural</note>
    </ligand>
</feature>
<keyword evidence="4 11" id="KW-0812">Transmembrane</keyword>
<accession>A0A150XF10</accession>
<dbReference type="STRING" id="333140.AWW68_00555"/>
<keyword evidence="7 11" id="KW-0472">Membrane</keyword>
<evidence type="ECO:0000256" key="3">
    <source>
        <dbReference type="ARBA" id="ARBA00022519"/>
    </source>
</evidence>
<dbReference type="PANTHER" id="PTHR28259">
    <property type="entry name" value="FLUORIDE EXPORT PROTEIN 1-RELATED"/>
    <property type="match status" value="1"/>
</dbReference>
<evidence type="ECO:0000256" key="10">
    <source>
        <dbReference type="ARBA" id="ARBA00035585"/>
    </source>
</evidence>
<evidence type="ECO:0000256" key="9">
    <source>
        <dbReference type="ARBA" id="ARBA00035120"/>
    </source>
</evidence>
<dbReference type="NCBIfam" id="TIGR00494">
    <property type="entry name" value="crcB"/>
    <property type="match status" value="1"/>
</dbReference>
<keyword evidence="11" id="KW-0915">Sodium</keyword>
<dbReference type="EMBL" id="LRPC01000001">
    <property type="protein sequence ID" value="KYG77293.1"/>
    <property type="molecule type" value="Genomic_DNA"/>
</dbReference>
<dbReference type="GO" id="GO:0140114">
    <property type="term" value="P:cellular detoxification of fluoride"/>
    <property type="evidence" value="ECO:0007669"/>
    <property type="project" value="UniProtKB-UniRule"/>
</dbReference>
<keyword evidence="11" id="KW-0813">Transport</keyword>
<feature type="transmembrane region" description="Helical" evidence="11">
    <location>
        <begin position="35"/>
        <end position="56"/>
    </location>
</feature>
<evidence type="ECO:0000313" key="12">
    <source>
        <dbReference type="EMBL" id="KYG77293.1"/>
    </source>
</evidence>
<dbReference type="OrthoDB" id="9815830at2"/>
<comment type="catalytic activity">
    <reaction evidence="10">
        <text>fluoride(in) = fluoride(out)</text>
        <dbReference type="Rhea" id="RHEA:76159"/>
        <dbReference type="ChEBI" id="CHEBI:17051"/>
    </reaction>
    <physiologicalReaction direction="left-to-right" evidence="10">
        <dbReference type="Rhea" id="RHEA:76160"/>
    </physiologicalReaction>
</comment>
<proteinExistence type="inferred from homology"/>
<evidence type="ECO:0000256" key="8">
    <source>
        <dbReference type="ARBA" id="ARBA00023303"/>
    </source>
</evidence>
<evidence type="ECO:0000256" key="5">
    <source>
        <dbReference type="ARBA" id="ARBA00022989"/>
    </source>
</evidence>
<evidence type="ECO:0000256" key="7">
    <source>
        <dbReference type="ARBA" id="ARBA00023136"/>
    </source>
</evidence>
<evidence type="ECO:0000256" key="6">
    <source>
        <dbReference type="ARBA" id="ARBA00023065"/>
    </source>
</evidence>
<dbReference type="GO" id="GO:0046872">
    <property type="term" value="F:metal ion binding"/>
    <property type="evidence" value="ECO:0007669"/>
    <property type="project" value="UniProtKB-KW"/>
</dbReference>
<keyword evidence="2 11" id="KW-1003">Cell membrane</keyword>
<feature type="transmembrane region" description="Helical" evidence="11">
    <location>
        <begin position="68"/>
        <end position="88"/>
    </location>
</feature>
<protein>
    <recommendedName>
        <fullName evidence="11">Fluoride-specific ion channel FluC</fullName>
    </recommendedName>
</protein>
<dbReference type="InterPro" id="IPR003691">
    <property type="entry name" value="FluC"/>
</dbReference>
<evidence type="ECO:0000256" key="11">
    <source>
        <dbReference type="HAMAP-Rule" id="MF_00454"/>
    </source>
</evidence>
<comment type="function">
    <text evidence="11">Fluoride-specific ion channel. Important for reducing fluoride concentration in the cell, thus reducing its toxicity.</text>
</comment>
<dbReference type="HAMAP" id="MF_00454">
    <property type="entry name" value="FluC"/>
    <property type="match status" value="1"/>
</dbReference>
<dbReference type="AlphaFoldDB" id="A0A150XF10"/>
<dbReference type="GO" id="GO:0062054">
    <property type="term" value="F:fluoride channel activity"/>
    <property type="evidence" value="ECO:0007669"/>
    <property type="project" value="UniProtKB-UniRule"/>
</dbReference>
<evidence type="ECO:0000313" key="13">
    <source>
        <dbReference type="Proteomes" id="UP000075606"/>
    </source>
</evidence>
<dbReference type="Pfam" id="PF02537">
    <property type="entry name" value="CRCB"/>
    <property type="match status" value="1"/>
</dbReference>
<name>A0A150XF10_9BACT</name>
<comment type="activity regulation">
    <text evidence="11">Na(+) is not transported, but it plays an essential structural role and its presence is essential for fluoride channel function.</text>
</comment>
<evidence type="ECO:0000256" key="4">
    <source>
        <dbReference type="ARBA" id="ARBA00022692"/>
    </source>
</evidence>
<dbReference type="PANTHER" id="PTHR28259:SF1">
    <property type="entry name" value="FLUORIDE EXPORT PROTEIN 1-RELATED"/>
    <property type="match status" value="1"/>
</dbReference>
<feature type="transmembrane region" description="Helical" evidence="11">
    <location>
        <begin position="100"/>
        <end position="119"/>
    </location>
</feature>
<comment type="similarity">
    <text evidence="9 11">Belongs to the fluoride channel Fluc/FEX (TC 1.A.43) family.</text>
</comment>
<keyword evidence="3" id="KW-0997">Cell inner membrane</keyword>
<keyword evidence="8 11" id="KW-0407">Ion channel</keyword>
<evidence type="ECO:0000256" key="2">
    <source>
        <dbReference type="ARBA" id="ARBA00022475"/>
    </source>
</evidence>
<keyword evidence="11" id="KW-0479">Metal-binding</keyword>
<comment type="subcellular location">
    <subcellularLocation>
        <location evidence="1 11">Cell membrane</location>
        <topology evidence="1 11">Multi-pass membrane protein</topology>
    </subcellularLocation>
</comment>
<keyword evidence="5 11" id="KW-1133">Transmembrane helix</keyword>
<dbReference type="Proteomes" id="UP000075606">
    <property type="component" value="Unassembled WGS sequence"/>
</dbReference>
<evidence type="ECO:0000256" key="1">
    <source>
        <dbReference type="ARBA" id="ARBA00004651"/>
    </source>
</evidence>
<dbReference type="RefSeq" id="WP_068215488.1">
    <property type="nucleotide sequence ID" value="NZ_CP139724.1"/>
</dbReference>
<sequence length="124" mass="13316">MIKNVLLVALGGGLGSALRFLVQEALHKQILNFSPYGTFAVNMLGCFLIGLFMGWAQGEKYLTESTNLLLISGFCGGFTTFSTFAMQGNNLLLEQKPIQAILYIGLSVMVGMGLAYLGLKLGKS</sequence>
<keyword evidence="6 11" id="KW-0406">Ion transport</keyword>
<feature type="binding site" evidence="11">
    <location>
        <position position="79"/>
    </location>
    <ligand>
        <name>Na(+)</name>
        <dbReference type="ChEBI" id="CHEBI:29101"/>
        <note>structural</note>
    </ligand>
</feature>
<keyword evidence="13" id="KW-1185">Reference proteome</keyword>
<comment type="caution">
    <text evidence="12">The sequence shown here is derived from an EMBL/GenBank/DDBJ whole genome shotgun (WGS) entry which is preliminary data.</text>
</comment>
<dbReference type="GO" id="GO:0005886">
    <property type="term" value="C:plasma membrane"/>
    <property type="evidence" value="ECO:0007669"/>
    <property type="project" value="UniProtKB-SubCell"/>
</dbReference>
<gene>
    <name evidence="11" type="primary">fluC</name>
    <name evidence="11" type="synonym">crcB</name>
    <name evidence="12" type="ORF">AWW68_00555</name>
</gene>
<organism evidence="12 13">
    <name type="scientific">Roseivirga spongicola</name>
    <dbReference type="NCBI Taxonomy" id="333140"/>
    <lineage>
        <taxon>Bacteria</taxon>
        <taxon>Pseudomonadati</taxon>
        <taxon>Bacteroidota</taxon>
        <taxon>Cytophagia</taxon>
        <taxon>Cytophagales</taxon>
        <taxon>Roseivirgaceae</taxon>
        <taxon>Roseivirga</taxon>
    </lineage>
</organism>
<reference evidence="12 13" key="1">
    <citation type="submission" date="2016-01" db="EMBL/GenBank/DDBJ databases">
        <title>Genome sequencing of Roseivirga spongicola UST030701-084.</title>
        <authorList>
            <person name="Selvaratnam C."/>
            <person name="Thevarajoo S."/>
            <person name="Goh K.M."/>
            <person name="Ee R."/>
            <person name="Chan K.-G."/>
            <person name="Chong C.S."/>
        </authorList>
    </citation>
    <scope>NUCLEOTIDE SEQUENCE [LARGE SCALE GENOMIC DNA]</scope>
    <source>
        <strain evidence="12 13">UST030701-084</strain>
    </source>
</reference>